<evidence type="ECO:0000256" key="1">
    <source>
        <dbReference type="SAM" id="MobiDB-lite"/>
    </source>
</evidence>
<reference evidence="2" key="1">
    <citation type="submission" date="2021-12" db="EMBL/GenBank/DDBJ databases">
        <authorList>
            <person name="King R."/>
        </authorList>
    </citation>
    <scope>NUCLEOTIDE SEQUENCE</scope>
</reference>
<dbReference type="EMBL" id="OU893338">
    <property type="protein sequence ID" value="CAG9794859.1"/>
    <property type="molecule type" value="Genomic_DNA"/>
</dbReference>
<evidence type="ECO:0000313" key="2">
    <source>
        <dbReference type="EMBL" id="CAG9794859.1"/>
    </source>
</evidence>
<proteinExistence type="predicted"/>
<gene>
    <name evidence="2" type="ORF">DIATSA_LOCUS12201</name>
</gene>
<keyword evidence="3" id="KW-1185">Reference proteome</keyword>
<feature type="compositionally biased region" description="Basic residues" evidence="1">
    <location>
        <begin position="241"/>
        <end position="251"/>
    </location>
</feature>
<sequence length="251" mass="28460">MANITAVLETQHALETRLFNKMNELEERWKATPAQADSSLTRLQEEFLGFKIEMLSVLQLLRSQVSELCRSVDDLEMRHRRKYLLVSGIPEDTNSDLPKSIVSVFVNKMGLALTPEMLTVCHRLGSASEGRCRPVLVRFKELSLRTAVWHKKTALKGTAHTISEFLTRQRRDVFINARKRFGMRRCWTMDGNVIVKLKNGSRQRIYTACDLSSLSATEDEFHQATDPGPTAQASASPASRGKLRRTARAKK</sequence>
<name>A0A9N9RE33_9NEOP</name>
<evidence type="ECO:0000313" key="3">
    <source>
        <dbReference type="Proteomes" id="UP001153714"/>
    </source>
</evidence>
<reference evidence="2" key="2">
    <citation type="submission" date="2022-10" db="EMBL/GenBank/DDBJ databases">
        <authorList>
            <consortium name="ENA_rothamsted_submissions"/>
            <consortium name="culmorum"/>
            <person name="King R."/>
        </authorList>
    </citation>
    <scope>NUCLEOTIDE SEQUENCE</scope>
</reference>
<protein>
    <submittedName>
        <fullName evidence="2">Uncharacterized protein</fullName>
    </submittedName>
</protein>
<accession>A0A9N9RE33</accession>
<dbReference type="Proteomes" id="UP001153714">
    <property type="component" value="Chromosome 7"/>
</dbReference>
<dbReference type="AlphaFoldDB" id="A0A9N9RE33"/>
<organism evidence="2 3">
    <name type="scientific">Diatraea saccharalis</name>
    <name type="common">sugarcane borer</name>
    <dbReference type="NCBI Taxonomy" id="40085"/>
    <lineage>
        <taxon>Eukaryota</taxon>
        <taxon>Metazoa</taxon>
        <taxon>Ecdysozoa</taxon>
        <taxon>Arthropoda</taxon>
        <taxon>Hexapoda</taxon>
        <taxon>Insecta</taxon>
        <taxon>Pterygota</taxon>
        <taxon>Neoptera</taxon>
        <taxon>Endopterygota</taxon>
        <taxon>Lepidoptera</taxon>
        <taxon>Glossata</taxon>
        <taxon>Ditrysia</taxon>
        <taxon>Pyraloidea</taxon>
        <taxon>Crambidae</taxon>
        <taxon>Crambinae</taxon>
        <taxon>Diatraea</taxon>
    </lineage>
</organism>
<feature type="region of interest" description="Disordered" evidence="1">
    <location>
        <begin position="220"/>
        <end position="251"/>
    </location>
</feature>
<dbReference type="OrthoDB" id="7481777at2759"/>